<dbReference type="EMBL" id="JAOEGN010000011">
    <property type="protein sequence ID" value="MCU0105290.1"/>
    <property type="molecule type" value="Genomic_DNA"/>
</dbReference>
<evidence type="ECO:0000313" key="12">
    <source>
        <dbReference type="EMBL" id="MCU0105290.1"/>
    </source>
</evidence>
<dbReference type="InterPro" id="IPR017871">
    <property type="entry name" value="ABC_transporter-like_CS"/>
</dbReference>
<dbReference type="SUPFAM" id="SSF52540">
    <property type="entry name" value="P-loop containing nucleoside triphosphate hydrolases"/>
    <property type="match status" value="1"/>
</dbReference>
<dbReference type="PANTHER" id="PTHR42798">
    <property type="entry name" value="LIPOPROTEIN-RELEASING SYSTEM ATP-BINDING PROTEIN LOLD"/>
    <property type="match status" value="1"/>
</dbReference>
<keyword evidence="8 10" id="KW-0472">Membrane</keyword>
<comment type="caution">
    <text evidence="12">The sequence shown here is derived from an EMBL/GenBank/DDBJ whole genome shotgun (WGS) entry which is preliminary data.</text>
</comment>
<dbReference type="InterPro" id="IPR027417">
    <property type="entry name" value="P-loop_NTPase"/>
</dbReference>
<sequence length="769" mass="84787">MLKLEHIKKDYLIAGKPFTALHDINLTFDRSEFVAILGPSGCGKTTLLNLIGGLDQYTSGDLIIENKSTKRFDDRDWDAYRNNKVGFIFQNYNLINHISIIENVELGMTLAGKSIEERRKKAEEVLIRVGLKDQMYKRSAQLSGGQKQRVAIARALANDPEIILADEPTGALDSQTSVQIMELIQEIAKEQLVIMVTHNQELADTYATRTIRLLDGNVVSDTKTTQSTKNDETVYTPKKTSMSYLQAIKLSFNNLRTKLARTLITAFAGSIGIIGVLLVLGVGNGFNKTVSDLERGALVSIPIMINQYSVTFGPPDFDAPAPVSNGYVKPYDSSIPPSAYLNNLSPAFISYLEQNLNPNDFTSIEYEYAVQTLLLQQNAGVYRLVDKESIQFAQTNKAFLNEYFDIMAGSLTVTDPNVYEIFILLNDEFGVDKRVLEAFNLPTDGSVAYTDLVGKTLVSPYYNDYYQADSTTLAGKTIFKPNTDLSNAFNNGMVLKISAVLAPKVENVFTIDDGVYHLDDFNNVLLQKALTSQVGIAQKNSNYYVMDFRAQGQSLRPAGTNFVAEAMERPLVESFIGVDQKPISISIYPVSYESKEGIIDVIEAYNKTVSETDKIIYLDLAETIGSALGSVVNMISIVLVIFAGISLVVSSIMIGIITYVSVIERTQEIGVLRALGARKKDVKRVFNSETFLIGLTAGILGSSITYILSFPINLIVENLNEQMAQILQLTWVHVLSMIAVSITLTFIAGLFPASLAAKKNPVEALRAND</sequence>
<keyword evidence="6 12" id="KW-0067">ATP-binding</keyword>
<feature type="transmembrane region" description="Helical" evidence="10">
    <location>
        <begin position="729"/>
        <end position="751"/>
    </location>
</feature>
<dbReference type="Pfam" id="PF02687">
    <property type="entry name" value="FtsX"/>
    <property type="match status" value="1"/>
</dbReference>
<name>A0ABT2PWS2_9MOLU</name>
<feature type="transmembrane region" description="Helical" evidence="10">
    <location>
        <begin position="634"/>
        <end position="663"/>
    </location>
</feature>
<evidence type="ECO:0000313" key="13">
    <source>
        <dbReference type="Proteomes" id="UP001209076"/>
    </source>
</evidence>
<dbReference type="PANTHER" id="PTHR42798:SF6">
    <property type="entry name" value="CELL DIVISION ATP-BINDING PROTEIN FTSE"/>
    <property type="match status" value="1"/>
</dbReference>
<dbReference type="InterPro" id="IPR003593">
    <property type="entry name" value="AAA+_ATPase"/>
</dbReference>
<dbReference type="SMART" id="SM00382">
    <property type="entry name" value="AAA"/>
    <property type="match status" value="1"/>
</dbReference>
<dbReference type="GO" id="GO:0005524">
    <property type="term" value="F:ATP binding"/>
    <property type="evidence" value="ECO:0007669"/>
    <property type="project" value="UniProtKB-KW"/>
</dbReference>
<dbReference type="Proteomes" id="UP001209076">
    <property type="component" value="Unassembled WGS sequence"/>
</dbReference>
<evidence type="ECO:0000256" key="7">
    <source>
        <dbReference type="ARBA" id="ARBA00022989"/>
    </source>
</evidence>
<evidence type="ECO:0000256" key="2">
    <source>
        <dbReference type="ARBA" id="ARBA00022448"/>
    </source>
</evidence>
<protein>
    <submittedName>
        <fullName evidence="12">ATP-binding cassette domain-containing protein</fullName>
    </submittedName>
</protein>
<keyword evidence="2" id="KW-0813">Transport</keyword>
<dbReference type="PROSITE" id="PS00211">
    <property type="entry name" value="ABC_TRANSPORTER_1"/>
    <property type="match status" value="1"/>
</dbReference>
<dbReference type="Pfam" id="PF00005">
    <property type="entry name" value="ABC_tran"/>
    <property type="match status" value="1"/>
</dbReference>
<keyword evidence="7 10" id="KW-1133">Transmembrane helix</keyword>
<keyword evidence="3" id="KW-1003">Cell membrane</keyword>
<evidence type="ECO:0000256" key="9">
    <source>
        <dbReference type="ARBA" id="ARBA00038388"/>
    </source>
</evidence>
<dbReference type="CDD" id="cd03255">
    <property type="entry name" value="ABC_MJ0796_LolCDE_FtsE"/>
    <property type="match status" value="1"/>
</dbReference>
<evidence type="ECO:0000256" key="1">
    <source>
        <dbReference type="ARBA" id="ARBA00004429"/>
    </source>
</evidence>
<keyword evidence="5" id="KW-0547">Nucleotide-binding</keyword>
<evidence type="ECO:0000256" key="8">
    <source>
        <dbReference type="ARBA" id="ARBA00023136"/>
    </source>
</evidence>
<reference evidence="13" key="1">
    <citation type="submission" date="2023-07" db="EMBL/GenBank/DDBJ databases">
        <title>Novel Mycoplasma species identified in domestic and wild animals.</title>
        <authorList>
            <person name="Volokhov D.V."/>
            <person name="Furtak V.A."/>
            <person name="Zagorodnyaya T.A."/>
        </authorList>
    </citation>
    <scope>NUCLEOTIDE SEQUENCE [LARGE SCALE GENOMIC DNA]</scope>
    <source>
        <strain evidence="13">92-19</strain>
    </source>
</reference>
<feature type="transmembrane region" description="Helical" evidence="10">
    <location>
        <begin position="259"/>
        <end position="282"/>
    </location>
</feature>
<evidence type="ECO:0000256" key="4">
    <source>
        <dbReference type="ARBA" id="ARBA00022692"/>
    </source>
</evidence>
<dbReference type="InterPro" id="IPR003439">
    <property type="entry name" value="ABC_transporter-like_ATP-bd"/>
</dbReference>
<feature type="domain" description="ABC transporter" evidence="11">
    <location>
        <begin position="2"/>
        <end position="240"/>
    </location>
</feature>
<dbReference type="RefSeq" id="WP_262096586.1">
    <property type="nucleotide sequence ID" value="NZ_JAOEGN010000011.1"/>
</dbReference>
<evidence type="ECO:0000259" key="11">
    <source>
        <dbReference type="PROSITE" id="PS50893"/>
    </source>
</evidence>
<keyword evidence="13" id="KW-1185">Reference proteome</keyword>
<proteinExistence type="inferred from homology"/>
<dbReference type="InterPro" id="IPR003838">
    <property type="entry name" value="ABC3_permease_C"/>
</dbReference>
<evidence type="ECO:0000256" key="5">
    <source>
        <dbReference type="ARBA" id="ARBA00022741"/>
    </source>
</evidence>
<keyword evidence="4 10" id="KW-0812">Transmembrane</keyword>
<evidence type="ECO:0000256" key="3">
    <source>
        <dbReference type="ARBA" id="ARBA00022475"/>
    </source>
</evidence>
<accession>A0ABT2PWS2</accession>
<evidence type="ECO:0000256" key="6">
    <source>
        <dbReference type="ARBA" id="ARBA00022840"/>
    </source>
</evidence>
<comment type="subcellular location">
    <subcellularLocation>
        <location evidence="1">Cell inner membrane</location>
        <topology evidence="1">Multi-pass membrane protein</topology>
    </subcellularLocation>
</comment>
<evidence type="ECO:0000256" key="10">
    <source>
        <dbReference type="SAM" id="Phobius"/>
    </source>
</evidence>
<feature type="transmembrane region" description="Helical" evidence="10">
    <location>
        <begin position="684"/>
        <end position="709"/>
    </location>
</feature>
<dbReference type="Gene3D" id="3.40.50.300">
    <property type="entry name" value="P-loop containing nucleotide triphosphate hydrolases"/>
    <property type="match status" value="1"/>
</dbReference>
<dbReference type="InterPro" id="IPR017911">
    <property type="entry name" value="MacB-like_ATP-bd"/>
</dbReference>
<dbReference type="PROSITE" id="PS50893">
    <property type="entry name" value="ABC_TRANSPORTER_2"/>
    <property type="match status" value="1"/>
</dbReference>
<comment type="similarity">
    <text evidence="9">Belongs to the ABC transporter superfamily. Macrolide exporter (TC 3.A.1.122) family.</text>
</comment>
<organism evidence="12 13">
    <name type="scientific">Paracholeplasma vituli</name>
    <dbReference type="NCBI Taxonomy" id="69473"/>
    <lineage>
        <taxon>Bacteria</taxon>
        <taxon>Bacillati</taxon>
        <taxon>Mycoplasmatota</taxon>
        <taxon>Mollicutes</taxon>
        <taxon>Acholeplasmatales</taxon>
        <taxon>Acholeplasmataceae</taxon>
        <taxon>Paracholeplasma</taxon>
    </lineage>
</organism>
<gene>
    <name evidence="12" type="ORF">N7603_06425</name>
</gene>